<dbReference type="PROSITE" id="PS00290">
    <property type="entry name" value="IG_MHC"/>
    <property type="match status" value="1"/>
</dbReference>
<keyword evidence="4" id="KW-0132">Cell division</keyword>
<evidence type="ECO:0000256" key="3">
    <source>
        <dbReference type="ARBA" id="ARBA00018804"/>
    </source>
</evidence>
<keyword evidence="6" id="KW-0393">Immunoglobulin domain</keyword>
<dbReference type="Gene3D" id="1.25.10.10">
    <property type="entry name" value="Leucine-rich Repeat Variant"/>
    <property type="match status" value="1"/>
</dbReference>
<evidence type="ECO:0000313" key="11">
    <source>
        <dbReference type="Proteomes" id="UP000472270"/>
    </source>
</evidence>
<dbReference type="GO" id="GO:0031175">
    <property type="term" value="P:neuron projection development"/>
    <property type="evidence" value="ECO:0007669"/>
    <property type="project" value="TreeGrafter"/>
</dbReference>
<dbReference type="Pfam" id="PF09759">
    <property type="entry name" value="Atx10homo_assoc"/>
    <property type="match status" value="1"/>
</dbReference>
<name>A0A673KYV0_9TELE</name>
<dbReference type="GO" id="GO:0051301">
    <property type="term" value="P:cell division"/>
    <property type="evidence" value="ECO:0007669"/>
    <property type="project" value="UniProtKB-KW"/>
</dbReference>
<keyword evidence="5" id="KW-0131">Cell cycle</keyword>
<feature type="compositionally biased region" description="Polar residues" evidence="8">
    <location>
        <begin position="1"/>
        <end position="16"/>
    </location>
</feature>
<organism evidence="10 11">
    <name type="scientific">Sinocyclocheilus rhinocerous</name>
    <dbReference type="NCBI Taxonomy" id="307959"/>
    <lineage>
        <taxon>Eukaryota</taxon>
        <taxon>Metazoa</taxon>
        <taxon>Chordata</taxon>
        <taxon>Craniata</taxon>
        <taxon>Vertebrata</taxon>
        <taxon>Euteleostomi</taxon>
        <taxon>Actinopterygii</taxon>
        <taxon>Neopterygii</taxon>
        <taxon>Teleostei</taxon>
        <taxon>Ostariophysi</taxon>
        <taxon>Cypriniformes</taxon>
        <taxon>Cyprinidae</taxon>
        <taxon>Cyprininae</taxon>
        <taxon>Sinocyclocheilus</taxon>
    </lineage>
</organism>
<accession>A0A673KYV0</accession>
<evidence type="ECO:0000256" key="6">
    <source>
        <dbReference type="ARBA" id="ARBA00023319"/>
    </source>
</evidence>
<evidence type="ECO:0000256" key="1">
    <source>
        <dbReference type="ARBA" id="ARBA00004214"/>
    </source>
</evidence>
<feature type="region of interest" description="Disordered" evidence="8">
    <location>
        <begin position="1"/>
        <end position="24"/>
    </location>
</feature>
<dbReference type="InterPro" id="IPR019156">
    <property type="entry name" value="Ataxin-10_domain"/>
</dbReference>
<dbReference type="InterPro" id="IPR003006">
    <property type="entry name" value="Ig/MHC_CS"/>
</dbReference>
<comment type="subcellular location">
    <subcellularLocation>
        <location evidence="1">Midbody</location>
    </subcellularLocation>
</comment>
<protein>
    <recommendedName>
        <fullName evidence="3">Ataxin-10</fullName>
    </recommendedName>
</protein>
<dbReference type="GO" id="GO:0005829">
    <property type="term" value="C:cytosol"/>
    <property type="evidence" value="ECO:0007669"/>
    <property type="project" value="TreeGrafter"/>
</dbReference>
<evidence type="ECO:0000259" key="9">
    <source>
        <dbReference type="Pfam" id="PF09759"/>
    </source>
</evidence>
<dbReference type="PANTHER" id="PTHR13255">
    <property type="entry name" value="ATAXIN-10"/>
    <property type="match status" value="1"/>
</dbReference>
<dbReference type="Proteomes" id="UP000472270">
    <property type="component" value="Unassembled WGS sequence"/>
</dbReference>
<evidence type="ECO:0000313" key="10">
    <source>
        <dbReference type="Ensembl" id="ENSSRHP00000068753.1"/>
    </source>
</evidence>
<dbReference type="GO" id="GO:0030496">
    <property type="term" value="C:midbody"/>
    <property type="evidence" value="ECO:0007669"/>
    <property type="project" value="UniProtKB-SubCell"/>
</dbReference>
<comment type="function">
    <text evidence="7">May play a role in the regulation of cytokinesis. May play a role in signaling by stimulating protein glycosylation. Induces neuritogenesis by activating the Ras-MAP kinase pathway and is necessary for the survival of cerebellar neurons. Does not appear to play a major role in ciliogenesis.</text>
</comment>
<evidence type="ECO:0000256" key="5">
    <source>
        <dbReference type="ARBA" id="ARBA00023306"/>
    </source>
</evidence>
<dbReference type="Ensembl" id="ENSSRHT00000070629.1">
    <property type="protein sequence ID" value="ENSSRHP00000068753.1"/>
    <property type="gene ID" value="ENSSRHG00000034205.1"/>
</dbReference>
<evidence type="ECO:0000256" key="4">
    <source>
        <dbReference type="ARBA" id="ARBA00022618"/>
    </source>
</evidence>
<proteinExistence type="inferred from homology"/>
<evidence type="ECO:0000256" key="7">
    <source>
        <dbReference type="ARBA" id="ARBA00045173"/>
    </source>
</evidence>
<gene>
    <name evidence="10" type="primary">LOC107725522</name>
</gene>
<dbReference type="InterPro" id="IPR016024">
    <property type="entry name" value="ARM-type_fold"/>
</dbReference>
<evidence type="ECO:0000256" key="8">
    <source>
        <dbReference type="SAM" id="MobiDB-lite"/>
    </source>
</evidence>
<feature type="domain" description="Ataxin-10" evidence="9">
    <location>
        <begin position="353"/>
        <end position="448"/>
    </location>
</feature>
<keyword evidence="11" id="KW-1185">Reference proteome</keyword>
<comment type="similarity">
    <text evidence="2">Belongs to the ataxin-10 family.</text>
</comment>
<reference evidence="10" key="1">
    <citation type="submission" date="2025-08" db="UniProtKB">
        <authorList>
            <consortium name="Ensembl"/>
        </authorList>
    </citation>
    <scope>IDENTIFICATION</scope>
</reference>
<dbReference type="InterPro" id="IPR011989">
    <property type="entry name" value="ARM-like"/>
</dbReference>
<dbReference type="PANTHER" id="PTHR13255:SF0">
    <property type="entry name" value="ATAXIN-10"/>
    <property type="match status" value="1"/>
</dbReference>
<evidence type="ECO:0000256" key="2">
    <source>
        <dbReference type="ARBA" id="ARBA00008384"/>
    </source>
</evidence>
<sequence length="456" mass="51335">MAASSDSMQNINSPLSTEKRTNTHLTTLQTVTKALRDEQFRASVDREALGNLFAVLSRLSVDVEHLIENMDSQEEEASVCLKLTAECFRAHRNACVQCSQNQKSEITNNASTLRCGIQFLGNIAVGNQLCKDDIWVLGFPHIFWDLLELADEKAVSYTCMVIHTCLDEHKTEQLVKDTQQLKLSLKIMDLCRTLPDVDWTVFIVTQHFLKSSELVRKMYTQMTNEERLTLLELILAQLGVVEEENCLMPLSAAQFLASCFTDHCRAVLTLSSESLDDQEALVVIRLLDILCEMTSDCKEFMALQDHSDLLSATVDLLKKVHLLGKTSKNVFTAAHDFSLTRPGGADTHPAFSFKAHLIRLIGNLCHGHVVNQDKVRELDGIALILDNCSIDSNNPFISQWAVFAIRNILEHNLENQKLIQGLRRQGVADDTILREMGFRVEERDGSLLLRPLKKDP</sequence>
<dbReference type="InterPro" id="IPR051374">
    <property type="entry name" value="Ataxin-10/CTR86_families"/>
</dbReference>
<dbReference type="SUPFAM" id="SSF48371">
    <property type="entry name" value="ARM repeat"/>
    <property type="match status" value="1"/>
</dbReference>
<reference evidence="10" key="2">
    <citation type="submission" date="2025-09" db="UniProtKB">
        <authorList>
            <consortium name="Ensembl"/>
        </authorList>
    </citation>
    <scope>IDENTIFICATION</scope>
</reference>
<dbReference type="AlphaFoldDB" id="A0A673KYV0"/>